<evidence type="ECO:0000256" key="6">
    <source>
        <dbReference type="ARBA" id="ARBA00023180"/>
    </source>
</evidence>
<dbReference type="AlphaFoldDB" id="A0A6P8YLZ9"/>
<comment type="subcellular location">
    <subcellularLocation>
        <location evidence="1">Membrane</location>
        <topology evidence="1">Multi-pass membrane protein</topology>
    </subcellularLocation>
</comment>
<dbReference type="RefSeq" id="XP_034235032.1">
    <property type="nucleotide sequence ID" value="XM_034379141.1"/>
</dbReference>
<dbReference type="PANTHER" id="PTHR22730:SF1">
    <property type="entry name" value="PROMININ-LIKE PROTEIN"/>
    <property type="match status" value="1"/>
</dbReference>
<keyword evidence="6" id="KW-0325">Glycoprotein</keyword>
<feature type="transmembrane region" description="Helical" evidence="8">
    <location>
        <begin position="47"/>
        <end position="65"/>
    </location>
</feature>
<keyword evidence="5 8" id="KW-0472">Membrane</keyword>
<feature type="transmembrane region" description="Helical" evidence="8">
    <location>
        <begin position="484"/>
        <end position="504"/>
    </location>
</feature>
<keyword evidence="3 8" id="KW-0812">Transmembrane</keyword>
<name>A0A6P8YLZ9_THRPL</name>
<dbReference type="InParanoid" id="A0A6P8YLZ9"/>
<dbReference type="KEGG" id="tpal:117641646"/>
<feature type="transmembrane region" description="Helical" evidence="8">
    <location>
        <begin position="828"/>
        <end position="851"/>
    </location>
</feature>
<keyword evidence="4 8" id="KW-1133">Transmembrane helix</keyword>
<feature type="region of interest" description="Disordered" evidence="7">
    <location>
        <begin position="183"/>
        <end position="207"/>
    </location>
</feature>
<evidence type="ECO:0000256" key="1">
    <source>
        <dbReference type="ARBA" id="ARBA00004141"/>
    </source>
</evidence>
<gene>
    <name evidence="10" type="primary">LOC117641646</name>
</gene>
<organism evidence="10">
    <name type="scientific">Thrips palmi</name>
    <name type="common">Melon thrips</name>
    <dbReference type="NCBI Taxonomy" id="161013"/>
    <lineage>
        <taxon>Eukaryota</taxon>
        <taxon>Metazoa</taxon>
        <taxon>Ecdysozoa</taxon>
        <taxon>Arthropoda</taxon>
        <taxon>Hexapoda</taxon>
        <taxon>Insecta</taxon>
        <taxon>Pterygota</taxon>
        <taxon>Neoptera</taxon>
        <taxon>Paraneoptera</taxon>
        <taxon>Thysanoptera</taxon>
        <taxon>Terebrantia</taxon>
        <taxon>Thripoidea</taxon>
        <taxon>Thripidae</taxon>
        <taxon>Thrips</taxon>
    </lineage>
</organism>
<feature type="transmembrane region" description="Helical" evidence="8">
    <location>
        <begin position="210"/>
        <end position="237"/>
    </location>
</feature>
<dbReference type="GO" id="GO:0016020">
    <property type="term" value="C:membrane"/>
    <property type="evidence" value="ECO:0007669"/>
    <property type="project" value="UniProtKB-SubCell"/>
</dbReference>
<evidence type="ECO:0000256" key="8">
    <source>
        <dbReference type="SAM" id="Phobius"/>
    </source>
</evidence>
<reference evidence="10" key="1">
    <citation type="submission" date="2025-08" db="UniProtKB">
        <authorList>
            <consortium name="RefSeq"/>
        </authorList>
    </citation>
    <scope>IDENTIFICATION</scope>
    <source>
        <tissue evidence="10">Total insect</tissue>
    </source>
</reference>
<feature type="transmembrane region" description="Helical" evidence="8">
    <location>
        <begin position="149"/>
        <end position="176"/>
    </location>
</feature>
<evidence type="ECO:0000256" key="2">
    <source>
        <dbReference type="ARBA" id="ARBA00006058"/>
    </source>
</evidence>
<keyword evidence="9" id="KW-1185">Reference proteome</keyword>
<proteinExistence type="inferred from homology"/>
<protein>
    <submittedName>
        <fullName evidence="10">Prominin-1-like</fullName>
    </submittedName>
</protein>
<comment type="similarity">
    <text evidence="2">Belongs to the prominin family.</text>
</comment>
<accession>A0A6P8YLZ9</accession>
<dbReference type="Proteomes" id="UP000515158">
    <property type="component" value="Unplaced"/>
</dbReference>
<evidence type="ECO:0000256" key="4">
    <source>
        <dbReference type="ARBA" id="ARBA00022989"/>
    </source>
</evidence>
<feature type="transmembrane region" description="Helical" evidence="8">
    <location>
        <begin position="516"/>
        <end position="543"/>
    </location>
</feature>
<evidence type="ECO:0000313" key="9">
    <source>
        <dbReference type="Proteomes" id="UP000515158"/>
    </source>
</evidence>
<dbReference type="InterPro" id="IPR008795">
    <property type="entry name" value="Prominin"/>
</dbReference>
<dbReference type="PANTHER" id="PTHR22730">
    <property type="entry name" value="PROMININ PROM PROTEIN"/>
    <property type="match status" value="1"/>
</dbReference>
<evidence type="ECO:0000256" key="5">
    <source>
        <dbReference type="ARBA" id="ARBA00023136"/>
    </source>
</evidence>
<dbReference type="GeneID" id="117641646"/>
<evidence type="ECO:0000256" key="3">
    <source>
        <dbReference type="ARBA" id="ARBA00022692"/>
    </source>
</evidence>
<sequence>MRNVVLEARRLIASDTVDKDASGCRETVSTGAVPQCWPGRSKLSQRVMSASSVGVLLALFLHALAPFAPCEAADVADVADPSYTLPTLNETYASNPRFIAHGLAPLYDLVGLFLRGIQQKDLLPPDLLVVNNGTIGLSENIDYGSVAQFYVGILAVLAVGLAVALLAPCIGVLWCCCRCCGSSKRSGQRLYDDDDDGSGRKKKKRSGGPVLAPLVLSLVTCLIVAGVAIAFAANVYIENGVVGLGKHITSGTSDIRLFIDNAETEVNTILGVNYNELSTGLNSVLEGAKTETKGIVDGFVSSLPLDEIDKMVSGIETIQKDLDDIILNINDCTSSSNEIVTDIKAVINDLQSVCQNLGPNCPQELQDFISSLKTPSFNPLTSGDIEKSITDLSQIFTSDFKTLITTGRKQVDNIGSQVERVMNDASTEMNTKINETGKDLQQRASELLRAATNASDTLLQVDQEISHFQDRYSASYGTFRISGFTAYSAVILIIAALITLGLVYGSCCSKTAYSFLNIPVLLILLTISVWMLIALVLFIAGVATDRACEFLRKPGDHQLTHLVDELLQKYRAEIAESSQLPPLHSIKYYIEECRADKTMYEVIDLDSTIQIDNILQFVKNFDFTPYLKTIDENVQNVVNVKLLPQDIRNKIEDLKNSDLSKLGWDRVTNELDSFQKTAQPLSESIATWAQTLSQVAANYPAIDVKDQVSNIEEILKKVESLQTLITQLIGLINKSSSDVMLGHKSFPEALQWLLDQASNTDQLVVNTAPGVTKLASNTAEGFRKELQAYLQWAVDRVKSHALKCKPIINIYDSMVMGVCDEIISPWNAFWAMSGLCLLLFIPAAFVASSLASHKS</sequence>
<evidence type="ECO:0000256" key="7">
    <source>
        <dbReference type="SAM" id="MobiDB-lite"/>
    </source>
</evidence>
<dbReference type="OrthoDB" id="6229420at2759"/>
<dbReference type="Pfam" id="PF05478">
    <property type="entry name" value="Prominin"/>
    <property type="match status" value="1"/>
</dbReference>
<evidence type="ECO:0000313" key="10">
    <source>
        <dbReference type="RefSeq" id="XP_034235032.1"/>
    </source>
</evidence>